<evidence type="ECO:0000256" key="1">
    <source>
        <dbReference type="SAM" id="Phobius"/>
    </source>
</evidence>
<keyword evidence="1" id="KW-0472">Membrane</keyword>
<feature type="transmembrane region" description="Helical" evidence="1">
    <location>
        <begin position="289"/>
        <end position="315"/>
    </location>
</feature>
<feature type="domain" description="DUF418" evidence="2">
    <location>
        <begin position="245"/>
        <end position="402"/>
    </location>
</feature>
<accession>A0ABV0BCF0</accession>
<feature type="transmembrane region" description="Helical" evidence="1">
    <location>
        <begin position="262"/>
        <end position="283"/>
    </location>
</feature>
<feature type="transmembrane region" description="Helical" evidence="1">
    <location>
        <begin position="20"/>
        <end position="42"/>
    </location>
</feature>
<dbReference type="EMBL" id="JBDIZK010000012">
    <property type="protein sequence ID" value="MEN3749222.1"/>
    <property type="molecule type" value="Genomic_DNA"/>
</dbReference>
<name>A0ABV0BCF0_9SPHN</name>
<gene>
    <name evidence="3" type="ORF">TPR58_18755</name>
</gene>
<reference evidence="3 4" key="1">
    <citation type="submission" date="2024-05" db="EMBL/GenBank/DDBJ databases">
        <title>Sphingomonas sp. HF-S3 16S ribosomal RNA gene Genome sequencing and assembly.</title>
        <authorList>
            <person name="Lee H."/>
        </authorList>
    </citation>
    <scope>NUCLEOTIDE SEQUENCE [LARGE SCALE GENOMIC DNA]</scope>
    <source>
        <strain evidence="3 4">HF-S3</strain>
    </source>
</reference>
<feature type="transmembrane region" description="Helical" evidence="1">
    <location>
        <begin position="363"/>
        <end position="379"/>
    </location>
</feature>
<feature type="transmembrane region" description="Helical" evidence="1">
    <location>
        <begin position="104"/>
        <end position="131"/>
    </location>
</feature>
<evidence type="ECO:0000313" key="3">
    <source>
        <dbReference type="EMBL" id="MEN3749222.1"/>
    </source>
</evidence>
<feature type="transmembrane region" description="Helical" evidence="1">
    <location>
        <begin position="335"/>
        <end position="357"/>
    </location>
</feature>
<dbReference type="PANTHER" id="PTHR30590">
    <property type="entry name" value="INNER MEMBRANE PROTEIN"/>
    <property type="match status" value="1"/>
</dbReference>
<keyword evidence="4" id="KW-1185">Reference proteome</keyword>
<proteinExistence type="predicted"/>
<feature type="transmembrane region" description="Helical" evidence="1">
    <location>
        <begin position="54"/>
        <end position="84"/>
    </location>
</feature>
<keyword evidence="1" id="KW-0812">Transmembrane</keyword>
<dbReference type="Pfam" id="PF04235">
    <property type="entry name" value="DUF418"/>
    <property type="match status" value="1"/>
</dbReference>
<protein>
    <submittedName>
        <fullName evidence="3">DUF418 domain-containing protein</fullName>
    </submittedName>
</protein>
<sequence length="415" mass="46098">MIEPDRSLARLQSLDTVRGIAVMGILLLNIVGFAMPEAAYYNPRAYGGSDGIDLAVYLVNFVLFDGKMRGLFSFLFGASMLMVIERAEAKGENPARVHFMRMAWLFVFGLLHLYLLWVGDILAHYAMIGILAYFCRRMAPARLIALGIVLVLVQTLFFTLMFPVLVHVIQNGTPDAGGAQTLAGYQRSFGIPPADDIASALALHRGDHAGLVADRLRQFPMGPLPMTMIFGWETLAYMLFGMAALRTGMLRGEWGRIAYRRGAMIGLGIGIPAYAALVAWQVASGFSLFSVLTAFTAAVPLRPVMVVGWLCLILLTMRPDGRWTQRIAATGRMAFTNYLATSLICTTLFYGYGLGWYGHLGRAQLYLVVVAMWALMLLWSQPWLARFRYGPLEWLWRSLARMRFQPIRGSAALAD</sequence>
<feature type="transmembrane region" description="Helical" evidence="1">
    <location>
        <begin position="229"/>
        <end position="250"/>
    </location>
</feature>
<organism evidence="3 4">
    <name type="scientific">Sphingomonas rustica</name>
    <dbReference type="NCBI Taxonomy" id="3103142"/>
    <lineage>
        <taxon>Bacteria</taxon>
        <taxon>Pseudomonadati</taxon>
        <taxon>Pseudomonadota</taxon>
        <taxon>Alphaproteobacteria</taxon>
        <taxon>Sphingomonadales</taxon>
        <taxon>Sphingomonadaceae</taxon>
        <taxon>Sphingomonas</taxon>
    </lineage>
</organism>
<keyword evidence="1" id="KW-1133">Transmembrane helix</keyword>
<evidence type="ECO:0000259" key="2">
    <source>
        <dbReference type="Pfam" id="PF04235"/>
    </source>
</evidence>
<evidence type="ECO:0000313" key="4">
    <source>
        <dbReference type="Proteomes" id="UP001427805"/>
    </source>
</evidence>
<dbReference type="InterPro" id="IPR007349">
    <property type="entry name" value="DUF418"/>
</dbReference>
<feature type="transmembrane region" description="Helical" evidence="1">
    <location>
        <begin position="143"/>
        <end position="166"/>
    </location>
</feature>
<dbReference type="Proteomes" id="UP001427805">
    <property type="component" value="Unassembled WGS sequence"/>
</dbReference>
<dbReference type="InterPro" id="IPR052529">
    <property type="entry name" value="Bact_Transport_Assoc"/>
</dbReference>
<comment type="caution">
    <text evidence="3">The sequence shown here is derived from an EMBL/GenBank/DDBJ whole genome shotgun (WGS) entry which is preliminary data.</text>
</comment>
<dbReference type="RefSeq" id="WP_346248261.1">
    <property type="nucleotide sequence ID" value="NZ_JBDIZK010000012.1"/>
</dbReference>
<dbReference type="PANTHER" id="PTHR30590:SF2">
    <property type="entry name" value="INNER MEMBRANE PROTEIN"/>
    <property type="match status" value="1"/>
</dbReference>